<reference evidence="9" key="1">
    <citation type="submission" date="2024-05" db="EMBL/GenBank/DDBJ databases">
        <title>Planctomycetes of the genus Singulisphaera possess chitinolytic capabilities.</title>
        <authorList>
            <person name="Ivanova A."/>
        </authorList>
    </citation>
    <scope>NUCLEOTIDE SEQUENCE</scope>
    <source>
        <strain evidence="9">Ch08T</strain>
    </source>
</reference>
<dbReference type="GO" id="GO:0006508">
    <property type="term" value="P:proteolysis"/>
    <property type="evidence" value="ECO:0007669"/>
    <property type="project" value="UniProtKB-KW"/>
</dbReference>
<feature type="domain" description="Peptidase S9A N-terminal" evidence="8">
    <location>
        <begin position="36"/>
        <end position="433"/>
    </location>
</feature>
<evidence type="ECO:0000259" key="7">
    <source>
        <dbReference type="Pfam" id="PF00326"/>
    </source>
</evidence>
<comment type="catalytic activity">
    <reaction evidence="1">
        <text>Hydrolysis of Pro-|-Xaa &gt;&gt; Ala-|-Xaa in oligopeptides.</text>
        <dbReference type="EC" id="3.4.21.26"/>
    </reaction>
</comment>
<evidence type="ECO:0000259" key="8">
    <source>
        <dbReference type="Pfam" id="PF02897"/>
    </source>
</evidence>
<dbReference type="Pfam" id="PF02897">
    <property type="entry name" value="Peptidase_S9_N"/>
    <property type="match status" value="1"/>
</dbReference>
<dbReference type="Gene3D" id="2.130.10.120">
    <property type="entry name" value="Prolyl oligopeptidase, N-terminal domain"/>
    <property type="match status" value="1"/>
</dbReference>
<dbReference type="SUPFAM" id="SSF53474">
    <property type="entry name" value="alpha/beta-Hydrolases"/>
    <property type="match status" value="1"/>
</dbReference>
<evidence type="ECO:0000256" key="1">
    <source>
        <dbReference type="ARBA" id="ARBA00001070"/>
    </source>
</evidence>
<dbReference type="AlphaFoldDB" id="A0AAU7CP68"/>
<dbReference type="FunFam" id="3.40.50.1820:FF:000005">
    <property type="entry name" value="Prolyl endopeptidase"/>
    <property type="match status" value="1"/>
</dbReference>
<accession>A0AAU7CP68</accession>
<dbReference type="EC" id="3.4.21.26" evidence="3"/>
<name>A0AAU7CP68_9BACT</name>
<dbReference type="GO" id="GO:0070012">
    <property type="term" value="F:oligopeptidase activity"/>
    <property type="evidence" value="ECO:0007669"/>
    <property type="project" value="TreeGrafter"/>
</dbReference>
<gene>
    <name evidence="9" type="ORF">V5E97_12825</name>
</gene>
<dbReference type="GO" id="GO:0005829">
    <property type="term" value="C:cytosol"/>
    <property type="evidence" value="ECO:0007669"/>
    <property type="project" value="TreeGrafter"/>
</dbReference>
<dbReference type="InterPro" id="IPR002470">
    <property type="entry name" value="Peptidase_S9A"/>
</dbReference>
<dbReference type="GO" id="GO:0004252">
    <property type="term" value="F:serine-type endopeptidase activity"/>
    <property type="evidence" value="ECO:0007669"/>
    <property type="project" value="UniProtKB-EC"/>
</dbReference>
<dbReference type="InterPro" id="IPR023302">
    <property type="entry name" value="Pept_S9A_N"/>
</dbReference>
<keyword evidence="5" id="KW-0378">Hydrolase</keyword>
<evidence type="ECO:0000256" key="6">
    <source>
        <dbReference type="ARBA" id="ARBA00022825"/>
    </source>
</evidence>
<dbReference type="SUPFAM" id="SSF50993">
    <property type="entry name" value="Peptidase/esterase 'gauge' domain"/>
    <property type="match status" value="1"/>
</dbReference>
<dbReference type="PRINTS" id="PR00862">
    <property type="entry name" value="PROLIGOPTASE"/>
</dbReference>
<keyword evidence="4" id="KW-0645">Protease</keyword>
<dbReference type="InterPro" id="IPR029058">
    <property type="entry name" value="AB_hydrolase_fold"/>
</dbReference>
<evidence type="ECO:0000256" key="4">
    <source>
        <dbReference type="ARBA" id="ARBA00022670"/>
    </source>
</evidence>
<dbReference type="Gene3D" id="3.40.50.1820">
    <property type="entry name" value="alpha/beta hydrolase"/>
    <property type="match status" value="1"/>
</dbReference>
<evidence type="ECO:0000256" key="3">
    <source>
        <dbReference type="ARBA" id="ARBA00011897"/>
    </source>
</evidence>
<feature type="domain" description="Peptidase S9 prolyl oligopeptidase catalytic" evidence="7">
    <location>
        <begin position="495"/>
        <end position="706"/>
    </location>
</feature>
<dbReference type="InterPro" id="IPR051167">
    <property type="entry name" value="Prolyl_oligopep/macrocyclase"/>
</dbReference>
<evidence type="ECO:0000313" key="9">
    <source>
        <dbReference type="EMBL" id="XBH06885.1"/>
    </source>
</evidence>
<proteinExistence type="inferred from homology"/>
<dbReference type="InterPro" id="IPR001375">
    <property type="entry name" value="Peptidase_S9_cat"/>
</dbReference>
<evidence type="ECO:0000256" key="5">
    <source>
        <dbReference type="ARBA" id="ARBA00022801"/>
    </source>
</evidence>
<organism evidence="9">
    <name type="scientific">Singulisphaera sp. Ch08</name>
    <dbReference type="NCBI Taxonomy" id="3120278"/>
    <lineage>
        <taxon>Bacteria</taxon>
        <taxon>Pseudomonadati</taxon>
        <taxon>Planctomycetota</taxon>
        <taxon>Planctomycetia</taxon>
        <taxon>Isosphaerales</taxon>
        <taxon>Isosphaeraceae</taxon>
        <taxon>Singulisphaera</taxon>
    </lineage>
</organism>
<evidence type="ECO:0000256" key="2">
    <source>
        <dbReference type="ARBA" id="ARBA00005228"/>
    </source>
</evidence>
<dbReference type="PANTHER" id="PTHR42881">
    <property type="entry name" value="PROLYL ENDOPEPTIDASE"/>
    <property type="match status" value="1"/>
</dbReference>
<protein>
    <recommendedName>
        <fullName evidence="3">prolyl oligopeptidase</fullName>
        <ecNumber evidence="3">3.4.21.26</ecNumber>
    </recommendedName>
</protein>
<comment type="similarity">
    <text evidence="2">Belongs to the peptidase S9A family.</text>
</comment>
<dbReference type="RefSeq" id="WP_406699733.1">
    <property type="nucleotide sequence ID" value="NZ_CP155447.1"/>
</dbReference>
<sequence length="709" mass="78459">MISSRRIGLGAGMMVLGGTLMMARGDEVKRPVYPETPSRPASDLYHGVEIVDPFRWLEDVNDPEVRAWSAAQTKLTRSALDADTQRPALVERLRTLYDYQTTSAPIVRGKRYFFTRREGLKNQPIVYVREGNAQAEARVVLDPNGFSQDGTVALDWMFPSPDGSLLAYGSSPNGSEMSTLKVLNVANGEHLPDTISRTRACTVAWEPSGQAFWYVRYPEKGTVPAGDEMYNRKIFRHVLGTNPESDPMMFGQGRSKIDWLGVSESEDGQYAVISSSTDWIKNDLYLKRLGDDTPIVPLAVGLEGQVEVAIFDGKVIIRTNAKTPRFQVLATDVARLAPADWKEIIPEQDGGVIEAIWIVDRKIAVLTSRRAVSSLALHDLEGRKLREIPLPSLGTVSGLNGEWDGKELFYSFQSFLYPATVFRLDVQGGEPVVIDRSTAKVDPADYDVKQVTYPSKDGTEVPMFVLSKKGLEPQSKAPTLLYGYGGFDISLSPAYDADLRIWLDKGGVYAIANLRGGGELGREWHAAGRLGKKQNVFDDFIAAGEYLIKSGYTNPSKLAIEGGSNGGLLVSACLTQRPDLFRAVICAVPLCDMLRYHRFSIARNWIPEYGSADDREAFAWLRAYSPYHNVKNGENFPAVLLLTGESDTRVEPMHAYKMAARLQAGTASDRPIYLRVESKAGHGAGKPLAKRIEEEADKWTFLFQQLSVP</sequence>
<keyword evidence="6" id="KW-0720">Serine protease</keyword>
<dbReference type="PANTHER" id="PTHR42881:SF2">
    <property type="entry name" value="PROLYL ENDOPEPTIDASE"/>
    <property type="match status" value="1"/>
</dbReference>
<dbReference type="EMBL" id="CP155447">
    <property type="protein sequence ID" value="XBH06885.1"/>
    <property type="molecule type" value="Genomic_DNA"/>
</dbReference>
<dbReference type="Pfam" id="PF00326">
    <property type="entry name" value="Peptidase_S9"/>
    <property type="match status" value="1"/>
</dbReference>
<dbReference type="PROSITE" id="PS00708">
    <property type="entry name" value="PRO_ENDOPEP_SER"/>
    <property type="match status" value="1"/>
</dbReference>
<dbReference type="InterPro" id="IPR002471">
    <property type="entry name" value="Pept_S9_AS"/>
</dbReference>